<dbReference type="Pfam" id="PF09539">
    <property type="entry name" value="DUF2385"/>
    <property type="match status" value="1"/>
</dbReference>
<dbReference type="AlphaFoldDB" id="A0A1H4NHN5"/>
<gene>
    <name evidence="2" type="ORF">SAMN05216452_3760</name>
</gene>
<evidence type="ECO:0000313" key="3">
    <source>
        <dbReference type="Proteomes" id="UP000199064"/>
    </source>
</evidence>
<feature type="chain" id="PRO_5011507867" evidence="1">
    <location>
        <begin position="24"/>
        <end position="123"/>
    </location>
</feature>
<keyword evidence="1" id="KW-0732">Signal</keyword>
<evidence type="ECO:0000313" key="2">
    <source>
        <dbReference type="EMBL" id="SEB94072.1"/>
    </source>
</evidence>
<dbReference type="InterPro" id="IPR012645">
    <property type="entry name" value="CHP02301"/>
</dbReference>
<dbReference type="RefSeq" id="WP_025030113.1">
    <property type="nucleotide sequence ID" value="NZ_FNSL01000001.1"/>
</dbReference>
<feature type="signal peptide" evidence="1">
    <location>
        <begin position="1"/>
        <end position="23"/>
    </location>
</feature>
<reference evidence="3" key="1">
    <citation type="submission" date="2016-10" db="EMBL/GenBank/DDBJ databases">
        <authorList>
            <person name="Varghese N."/>
            <person name="Submissions S."/>
        </authorList>
    </citation>
    <scope>NUCLEOTIDE SEQUENCE [LARGE SCALE GENOMIC DNA]</scope>
    <source>
        <strain evidence="3">ES.061</strain>
    </source>
</reference>
<dbReference type="Proteomes" id="UP000199064">
    <property type="component" value="Unassembled WGS sequence"/>
</dbReference>
<keyword evidence="3" id="KW-1185">Reference proteome</keyword>
<accession>A0A1H4NHN5</accession>
<organism evidence="2 3">
    <name type="scientific">Nitratireductor aquibiodomus</name>
    <dbReference type="NCBI Taxonomy" id="204799"/>
    <lineage>
        <taxon>Bacteria</taxon>
        <taxon>Pseudomonadati</taxon>
        <taxon>Pseudomonadota</taxon>
        <taxon>Alphaproteobacteria</taxon>
        <taxon>Hyphomicrobiales</taxon>
        <taxon>Phyllobacteriaceae</taxon>
        <taxon>Nitratireductor</taxon>
    </lineage>
</organism>
<dbReference type="EMBL" id="FNSL01000001">
    <property type="protein sequence ID" value="SEB94072.1"/>
    <property type="molecule type" value="Genomic_DNA"/>
</dbReference>
<proteinExistence type="predicted"/>
<sequence length="123" mass="13611">MRNGSALFGLAMALFMAAPAARANDATYETPLLRLAEVLGSIHYLRNLCGEGSDAWRGKMEELLETEAPTPARREKLIASFNRGYRSFAGTYENCTDQALSAIDHYMNEGSRISSEIVQRYGN</sequence>
<evidence type="ECO:0000256" key="1">
    <source>
        <dbReference type="SAM" id="SignalP"/>
    </source>
</evidence>
<dbReference type="NCBIfam" id="TIGR02301">
    <property type="entry name" value="TIGR02301 family protein"/>
    <property type="match status" value="1"/>
</dbReference>
<name>A0A1H4NHN5_9HYPH</name>
<protein>
    <submittedName>
        <fullName evidence="2">TIGR02301 family protein</fullName>
    </submittedName>
</protein>